<name>A0A168N6J2_9BACL</name>
<evidence type="ECO:0000313" key="1">
    <source>
        <dbReference type="EMBL" id="OAB45450.1"/>
    </source>
</evidence>
<evidence type="ECO:0000313" key="2">
    <source>
        <dbReference type="Proteomes" id="UP000076967"/>
    </source>
</evidence>
<sequence length="313" mass="35279">MEPTLTADLERILRKLEKADLINLLVDRISSSDLNSLLLKVFSEKTKTSSPNDLLKRYRENRFVHPAEVDVLLLKKLEMDVLDIASKHSISAIQLSPVAPLGCASVLGTVDQNKAISALRGTEVVSDATNLLTLHISDLIKTNYSKNRRDNFIRFCTTHRHVRAQFFGDAPGMLPHFHLFCMVTSGVDEGSYSFEKQSLWEHIKVYQSIFKTLFGSEIEIILSERNGYKDTAGLVSRIIKHGHELSMNVSVSTGEPDKENQYYKGLQFTLKTVIGETEYYIGDGGFVDWTQNMLGSRKERLLISAIGLDRLIL</sequence>
<accession>A0A168N6J2</accession>
<organism evidence="1 2">
    <name type="scientific">Paenibacillus glacialis</name>
    <dbReference type="NCBI Taxonomy" id="494026"/>
    <lineage>
        <taxon>Bacteria</taxon>
        <taxon>Bacillati</taxon>
        <taxon>Bacillota</taxon>
        <taxon>Bacilli</taxon>
        <taxon>Bacillales</taxon>
        <taxon>Paenibacillaceae</taxon>
        <taxon>Paenibacillus</taxon>
    </lineage>
</organism>
<dbReference type="Proteomes" id="UP000076967">
    <property type="component" value="Unassembled WGS sequence"/>
</dbReference>
<dbReference type="EMBL" id="LVJH01000003">
    <property type="protein sequence ID" value="OAB45450.1"/>
    <property type="molecule type" value="Genomic_DNA"/>
</dbReference>
<dbReference type="AlphaFoldDB" id="A0A168N6J2"/>
<dbReference type="OrthoDB" id="7942934at2"/>
<protein>
    <submittedName>
        <fullName evidence="1">Uncharacterized protein</fullName>
    </submittedName>
</protein>
<gene>
    <name evidence="1" type="ORF">PGLA_04135</name>
</gene>
<dbReference type="RefSeq" id="WP_068529120.1">
    <property type="nucleotide sequence ID" value="NZ_LVJH01000003.1"/>
</dbReference>
<reference evidence="1 2" key="1">
    <citation type="submission" date="2016-03" db="EMBL/GenBank/DDBJ databases">
        <title>Draft genome sequence of Paenibacillus glacialis DSM 22343.</title>
        <authorList>
            <person name="Shin S.-K."/>
            <person name="Yi H."/>
        </authorList>
    </citation>
    <scope>NUCLEOTIDE SEQUENCE [LARGE SCALE GENOMIC DNA]</scope>
    <source>
        <strain evidence="1 2">DSM 22343</strain>
    </source>
</reference>
<proteinExistence type="predicted"/>
<comment type="caution">
    <text evidence="1">The sequence shown here is derived from an EMBL/GenBank/DDBJ whole genome shotgun (WGS) entry which is preliminary data.</text>
</comment>
<keyword evidence="2" id="KW-1185">Reference proteome</keyword>
<dbReference type="STRING" id="494026.PGLA_04135"/>